<dbReference type="InterPro" id="IPR027417">
    <property type="entry name" value="P-loop_NTPase"/>
</dbReference>
<dbReference type="PROSITE" id="PS51194">
    <property type="entry name" value="HELICASE_CTER"/>
    <property type="match status" value="1"/>
</dbReference>
<dbReference type="Pfam" id="PF23235">
    <property type="entry name" value="WHD_3rd_Lhr"/>
    <property type="match status" value="1"/>
</dbReference>
<evidence type="ECO:0000256" key="8">
    <source>
        <dbReference type="ARBA" id="ARBA00023235"/>
    </source>
</evidence>
<dbReference type="GO" id="GO:0016887">
    <property type="term" value="F:ATP hydrolysis activity"/>
    <property type="evidence" value="ECO:0007669"/>
    <property type="project" value="TreeGrafter"/>
</dbReference>
<dbReference type="EMBL" id="JAGQHR010000272">
    <property type="protein sequence ID" value="MCA9727973.1"/>
    <property type="molecule type" value="Genomic_DNA"/>
</dbReference>
<keyword evidence="8" id="KW-0413">Isomerase</keyword>
<evidence type="ECO:0000256" key="7">
    <source>
        <dbReference type="ARBA" id="ARBA00023204"/>
    </source>
</evidence>
<reference evidence="11" key="1">
    <citation type="submission" date="2020-04" db="EMBL/GenBank/DDBJ databases">
        <authorList>
            <person name="Zhang T."/>
        </authorList>
    </citation>
    <scope>NUCLEOTIDE SEQUENCE</scope>
    <source>
        <strain evidence="11">HKST-UBA01</strain>
    </source>
</reference>
<dbReference type="InterPro" id="IPR011545">
    <property type="entry name" value="DEAD/DEAH_box_helicase_dom"/>
</dbReference>
<dbReference type="InterPro" id="IPR041444">
    <property type="entry name" value="HTH_41"/>
</dbReference>
<dbReference type="PANTHER" id="PTHR47962:SF5">
    <property type="entry name" value="ATP-DEPENDENT HELICASE LHR-RELATED"/>
    <property type="match status" value="1"/>
</dbReference>
<evidence type="ECO:0000256" key="4">
    <source>
        <dbReference type="ARBA" id="ARBA00022806"/>
    </source>
</evidence>
<dbReference type="InterPro" id="IPR013701">
    <property type="entry name" value="Lhr-like_DEAD/DEAH_assoc"/>
</dbReference>
<dbReference type="Pfam" id="PF19306">
    <property type="entry name" value="WHD_Lhr"/>
    <property type="match status" value="1"/>
</dbReference>
<name>A0A956LZA4_UNCEI</name>
<keyword evidence="6" id="KW-0238">DNA-binding</keyword>
<proteinExistence type="predicted"/>
<dbReference type="GO" id="GO:0005524">
    <property type="term" value="F:ATP binding"/>
    <property type="evidence" value="ECO:0007669"/>
    <property type="project" value="UniProtKB-KW"/>
</dbReference>
<dbReference type="Pfam" id="PF14502">
    <property type="entry name" value="HTH_41"/>
    <property type="match status" value="1"/>
</dbReference>
<dbReference type="PROSITE" id="PS51192">
    <property type="entry name" value="HELICASE_ATP_BIND_1"/>
    <property type="match status" value="1"/>
</dbReference>
<feature type="domain" description="Helicase C-terminal" evidence="10">
    <location>
        <begin position="293"/>
        <end position="451"/>
    </location>
</feature>
<dbReference type="InterPro" id="IPR052511">
    <property type="entry name" value="ATP-dep_Helicase"/>
</dbReference>
<protein>
    <submittedName>
        <fullName evidence="11">DEAD/DEAH box helicase</fullName>
    </submittedName>
</protein>
<keyword evidence="7" id="KW-0234">DNA repair</keyword>
<dbReference type="InterPro" id="IPR001650">
    <property type="entry name" value="Helicase_C-like"/>
</dbReference>
<dbReference type="Gene3D" id="3.40.50.300">
    <property type="entry name" value="P-loop containing nucleotide triphosphate hydrolases"/>
    <property type="match status" value="2"/>
</dbReference>
<dbReference type="GO" id="GO:0006281">
    <property type="term" value="P:DNA repair"/>
    <property type="evidence" value="ECO:0007669"/>
    <property type="project" value="UniProtKB-KW"/>
</dbReference>
<dbReference type="Pfam" id="PF00270">
    <property type="entry name" value="DEAD"/>
    <property type="match status" value="1"/>
</dbReference>
<dbReference type="Pfam" id="PF08494">
    <property type="entry name" value="DEAD_assoc"/>
    <property type="match status" value="1"/>
</dbReference>
<keyword evidence="1" id="KW-0547">Nucleotide-binding</keyword>
<feature type="non-terminal residue" evidence="11">
    <location>
        <position position="1224"/>
    </location>
</feature>
<evidence type="ECO:0000256" key="5">
    <source>
        <dbReference type="ARBA" id="ARBA00022840"/>
    </source>
</evidence>
<reference evidence="11" key="2">
    <citation type="journal article" date="2021" name="Microbiome">
        <title>Successional dynamics and alternative stable states in a saline activated sludge microbial community over 9 years.</title>
        <authorList>
            <person name="Wang Y."/>
            <person name="Ye J."/>
            <person name="Ju F."/>
            <person name="Liu L."/>
            <person name="Boyd J.A."/>
            <person name="Deng Y."/>
            <person name="Parks D.H."/>
            <person name="Jiang X."/>
            <person name="Yin X."/>
            <person name="Woodcroft B.J."/>
            <person name="Tyson G.W."/>
            <person name="Hugenholtz P."/>
            <person name="Polz M.F."/>
            <person name="Zhang T."/>
        </authorList>
    </citation>
    <scope>NUCLEOTIDE SEQUENCE</scope>
    <source>
        <strain evidence="11">HKST-UBA01</strain>
    </source>
</reference>
<keyword evidence="2" id="KW-0227">DNA damage</keyword>
<dbReference type="SMART" id="SM00490">
    <property type="entry name" value="HELICc"/>
    <property type="match status" value="1"/>
</dbReference>
<dbReference type="AlphaFoldDB" id="A0A956LZA4"/>
<organism evidence="11 12">
    <name type="scientific">Eiseniibacteriota bacterium</name>
    <dbReference type="NCBI Taxonomy" id="2212470"/>
    <lineage>
        <taxon>Bacteria</taxon>
        <taxon>Candidatus Eiseniibacteriota</taxon>
    </lineage>
</organism>
<keyword evidence="3" id="KW-0378">Hydrolase</keyword>
<dbReference type="SMART" id="SM00487">
    <property type="entry name" value="DEXDc"/>
    <property type="match status" value="1"/>
</dbReference>
<dbReference type="Proteomes" id="UP000697710">
    <property type="component" value="Unassembled WGS sequence"/>
</dbReference>
<keyword evidence="4 11" id="KW-0347">Helicase</keyword>
<dbReference type="SUPFAM" id="SSF52540">
    <property type="entry name" value="P-loop containing nucleoside triphosphate hydrolases"/>
    <property type="match status" value="1"/>
</dbReference>
<evidence type="ECO:0000256" key="1">
    <source>
        <dbReference type="ARBA" id="ARBA00022741"/>
    </source>
</evidence>
<sequence length="1224" mass="135095">MSEASSHSVRHPDASSDTTSLAAFHPAIRTWFERRFGAPTAAQAQAWPAIRTGRDTLLAAPTGSGKTLAAFLCAIDALLRESLDGPLPDIVRVIYVSPLKALSSDIQRNLAGPLEEVRQVARELGSELPPIRTALRTGDTPAAARREIVQTPPHILITTPESLYLMLTAARSREILRSARTLIVDEIHALLRDKRGSHLALSLARLDHVCERRPVRVGLSATQRPLERSARFLIGTGLPLDVASDGESPTGSAAGEPVDCTIVDVGHQRDLDLALELPRTELEAVCSHDQWADIYDRLVELIGTHRTTLIFVNTRRLAERIAHQLRERLGEEHVGSHHGSLAKERRLRLEQRLKAGEMKALVATASLELGIDIGSVDLVCQIESPRSVATFLQRVGRSGHALGLVPKGRLFPTTRDELVECVALLRAIRGGRLDALRPPIAPLDVLAQQIVAECACEDWGEDDLFALFHRAAPYAALSRRDYDSIVEMLSEGIPSGIGRIAHYLHRDGIHRKLHGRRNARHAAIEGGGAIPENADYQVIAEPDGAVVGTLNEDFAIESAAGDIFLLGTTSWRIRKVERGIVRVEDARGAPPTLPFWLGEAPGRTLELSDEVSALRRSVAERLAGGRESALTWLSAEAEGNEDAAQQILAYLEAQLGALGVLPTRCDVVYERFFDESGGMQLVVHAPFGGSINRAWGLGLRKKFCKTFDFELQAAATDDAILLSMGPQNSFPLEDIFRFLSSATIVETMERAALTSPFWNTRWRWNATRALAVPRQKFGKKVPPPIQRMRADDLLAAVFPQQVACQENATGPIEAPEHPLVDQTLHDCLYEAMDTEGLRHVLEEIEAGRIRLHARDTTEPSPFTHEILNSKPYAYLDDAPLEERRARAITLRRTLPENARDLGTLDPEAIARVQEEIRPDPRNAEEVHEWLLGLGVLRADTSPDWQPWVDELVAQGRLGILSVRETHLWTAAESIAAVGRIFPDARWVYRPDLPEAMTAAVSDSGRATADAVRGHLDVLGPVSVAELSHRLQLSRGTIQSALAALEAQGTVLRGRFRAEIPGVTDGDVEEFCDRRLLARIHRYTLDRLRREIEPQTVQEYLRFLIKWQHVSEVARLEGKRGLLEAIGQLQGFEAPAMAWERELLPARVKDYDPEWLDELCLSGAVTWLRPSLRSAHVERDGSDGDRPVKATAPANVATPISLVLRRDLTWLLEGVRGGQIADDPP</sequence>
<evidence type="ECO:0000313" key="11">
    <source>
        <dbReference type="EMBL" id="MCA9727973.1"/>
    </source>
</evidence>
<dbReference type="GO" id="GO:0003677">
    <property type="term" value="F:DNA binding"/>
    <property type="evidence" value="ECO:0007669"/>
    <property type="project" value="UniProtKB-KW"/>
</dbReference>
<evidence type="ECO:0000256" key="2">
    <source>
        <dbReference type="ARBA" id="ARBA00022763"/>
    </source>
</evidence>
<comment type="caution">
    <text evidence="11">The sequence shown here is derived from an EMBL/GenBank/DDBJ whole genome shotgun (WGS) entry which is preliminary data.</text>
</comment>
<feature type="domain" description="Helicase ATP-binding" evidence="9">
    <location>
        <begin position="47"/>
        <end position="241"/>
    </location>
</feature>
<evidence type="ECO:0000256" key="6">
    <source>
        <dbReference type="ARBA" id="ARBA00023125"/>
    </source>
</evidence>
<gene>
    <name evidence="11" type="ORF">KC729_09845</name>
</gene>
<accession>A0A956LZA4</accession>
<evidence type="ECO:0000313" key="12">
    <source>
        <dbReference type="Proteomes" id="UP000697710"/>
    </source>
</evidence>
<dbReference type="SUPFAM" id="SSF46785">
    <property type="entry name" value="Winged helix' DNA-binding domain"/>
    <property type="match status" value="1"/>
</dbReference>
<evidence type="ECO:0000256" key="3">
    <source>
        <dbReference type="ARBA" id="ARBA00022801"/>
    </source>
</evidence>
<dbReference type="InterPro" id="IPR036390">
    <property type="entry name" value="WH_DNA-bd_sf"/>
</dbReference>
<dbReference type="CDD" id="cd17922">
    <property type="entry name" value="DEXHc_LHR-like"/>
    <property type="match status" value="1"/>
</dbReference>
<evidence type="ECO:0000259" key="10">
    <source>
        <dbReference type="PROSITE" id="PS51194"/>
    </source>
</evidence>
<dbReference type="GO" id="GO:0004386">
    <property type="term" value="F:helicase activity"/>
    <property type="evidence" value="ECO:0007669"/>
    <property type="project" value="UniProtKB-KW"/>
</dbReference>
<dbReference type="InterPro" id="IPR055368">
    <property type="entry name" value="WH3_Lhr"/>
</dbReference>
<dbReference type="PANTHER" id="PTHR47962">
    <property type="entry name" value="ATP-DEPENDENT HELICASE LHR-RELATED-RELATED"/>
    <property type="match status" value="1"/>
</dbReference>
<dbReference type="InterPro" id="IPR045628">
    <property type="entry name" value="Lhr_WH_dom"/>
</dbReference>
<dbReference type="Pfam" id="PF00271">
    <property type="entry name" value="Helicase_C"/>
    <property type="match status" value="1"/>
</dbReference>
<evidence type="ECO:0000259" key="9">
    <source>
        <dbReference type="PROSITE" id="PS51192"/>
    </source>
</evidence>
<dbReference type="CDD" id="cd18796">
    <property type="entry name" value="SF2_C_LHR"/>
    <property type="match status" value="1"/>
</dbReference>
<keyword evidence="5" id="KW-0067">ATP-binding</keyword>
<dbReference type="InterPro" id="IPR014001">
    <property type="entry name" value="Helicase_ATP-bd"/>
</dbReference>